<sequence>MVCAKTASPLNQSNQATFEEVLQDIDRDLLRFDGVALPTKNSNIAITASETSDNLRPEIQMGPGSKSPLSQPMKPTPLNDLTNMDLEARQSQAHAEGKWLRVTRSAHSFIDQPLNKCGVMLTDWSQHSFGCIRKSIESIGKMLSKAEEDVAMGLKDYDEVYKLKSELNGLLDKESLMWQQRARTLFLKCGDRNTSYFHSKASHRFRRNKILGLRNSTNAWCTDEKQVMDIATAYFLISPLNSLDIDARVSVLIDHDRKCWNEGVIDNTFLPSDASRIKAIPLSLTNCDDCVFWPRNPNGIFSVKSGYKLLMESELDDFLTTSDQSMSKKVWKGIWSLRIPNRVKSLMWRAGLDSLPTRANLRKRRLINEDTCPHCNLNSESSLHALWSCPSLLPIWKVHFEWLIKDSWNCRSLLDVFQLCLESSDLLDLFAMISSLIWARRNQLRVGESAAPLDRICSMAVANLQEFRRASPPPLRTRSSIAFFLVQRVLPLQPRLDALVLVVEVRHIHHQVLDHEYVQQRRDHRGRRFGLDLHEAHEPVAAIDVHGAGPADPLMARSPERERGVHLVLDLD</sequence>
<organism evidence="3 4">
    <name type="scientific">Quercus suber</name>
    <name type="common">Cork oak</name>
    <dbReference type="NCBI Taxonomy" id="58331"/>
    <lineage>
        <taxon>Eukaryota</taxon>
        <taxon>Viridiplantae</taxon>
        <taxon>Streptophyta</taxon>
        <taxon>Embryophyta</taxon>
        <taxon>Tracheophyta</taxon>
        <taxon>Spermatophyta</taxon>
        <taxon>Magnoliopsida</taxon>
        <taxon>eudicotyledons</taxon>
        <taxon>Gunneridae</taxon>
        <taxon>Pentapetalae</taxon>
        <taxon>rosids</taxon>
        <taxon>fabids</taxon>
        <taxon>Fagales</taxon>
        <taxon>Fagaceae</taxon>
        <taxon>Quercus</taxon>
    </lineage>
</organism>
<dbReference type="EMBL" id="PKMF04000980">
    <property type="protein sequence ID" value="KAK7815751.1"/>
    <property type="molecule type" value="Genomic_DNA"/>
</dbReference>
<feature type="region of interest" description="Disordered" evidence="1">
    <location>
        <begin position="50"/>
        <end position="73"/>
    </location>
</feature>
<feature type="domain" description="Reverse transcriptase zinc-binding" evidence="2">
    <location>
        <begin position="301"/>
        <end position="396"/>
    </location>
</feature>
<comment type="caution">
    <text evidence="3">The sequence shown here is derived from an EMBL/GenBank/DDBJ whole genome shotgun (WGS) entry which is preliminary data.</text>
</comment>
<dbReference type="Pfam" id="PF13966">
    <property type="entry name" value="zf-RVT"/>
    <property type="match status" value="1"/>
</dbReference>
<dbReference type="AlphaFoldDB" id="A0AAW0INP6"/>
<keyword evidence="4" id="KW-1185">Reference proteome</keyword>
<name>A0AAW0INP6_QUESU</name>
<evidence type="ECO:0000256" key="1">
    <source>
        <dbReference type="SAM" id="MobiDB-lite"/>
    </source>
</evidence>
<evidence type="ECO:0000313" key="3">
    <source>
        <dbReference type="EMBL" id="KAK7815751.1"/>
    </source>
</evidence>
<proteinExistence type="predicted"/>
<evidence type="ECO:0000259" key="2">
    <source>
        <dbReference type="Pfam" id="PF13966"/>
    </source>
</evidence>
<dbReference type="InterPro" id="IPR026960">
    <property type="entry name" value="RVT-Znf"/>
</dbReference>
<accession>A0AAW0INP6</accession>
<reference evidence="3 4" key="1">
    <citation type="journal article" date="2018" name="Sci. Data">
        <title>The draft genome sequence of cork oak.</title>
        <authorList>
            <person name="Ramos A.M."/>
            <person name="Usie A."/>
            <person name="Barbosa P."/>
            <person name="Barros P.M."/>
            <person name="Capote T."/>
            <person name="Chaves I."/>
            <person name="Simoes F."/>
            <person name="Abreu I."/>
            <person name="Carrasquinho I."/>
            <person name="Faro C."/>
            <person name="Guimaraes J.B."/>
            <person name="Mendonca D."/>
            <person name="Nobrega F."/>
            <person name="Rodrigues L."/>
            <person name="Saibo N.J.M."/>
            <person name="Varela M.C."/>
            <person name="Egas C."/>
            <person name="Matos J."/>
            <person name="Miguel C.M."/>
            <person name="Oliveira M.M."/>
            <person name="Ricardo C.P."/>
            <person name="Goncalves S."/>
        </authorList>
    </citation>
    <scope>NUCLEOTIDE SEQUENCE [LARGE SCALE GENOMIC DNA]</scope>
    <source>
        <strain evidence="4">cv. HL8</strain>
    </source>
</reference>
<gene>
    <name evidence="3" type="ORF">CFP56_001119</name>
</gene>
<dbReference type="Proteomes" id="UP000237347">
    <property type="component" value="Unassembled WGS sequence"/>
</dbReference>
<protein>
    <submittedName>
        <fullName evidence="3">Ribonuclease h protein</fullName>
    </submittedName>
</protein>
<evidence type="ECO:0000313" key="4">
    <source>
        <dbReference type="Proteomes" id="UP000237347"/>
    </source>
</evidence>